<dbReference type="RefSeq" id="WP_090796738.1">
    <property type="nucleotide sequence ID" value="NZ_FMYI01000010.1"/>
</dbReference>
<dbReference type="AlphaFoldDB" id="A0A1G6M5U6"/>
<dbReference type="EMBL" id="FMYI01000010">
    <property type="protein sequence ID" value="SDC50345.1"/>
    <property type="molecule type" value="Genomic_DNA"/>
</dbReference>
<protein>
    <recommendedName>
        <fullName evidence="4">Circular bacteriocin, circularin A/uberolysin family</fullName>
    </recommendedName>
</protein>
<sequence>MNSSVLKREIKILVFFSVAMLVFLLVFNTKYFAAVNLGISSGTATAVYHSLKWIGWGATAAAIISSFGLGALGAQAIWAAVKKWSLNKFITW</sequence>
<keyword evidence="3" id="KW-1185">Reference proteome</keyword>
<evidence type="ECO:0000313" key="3">
    <source>
        <dbReference type="Proteomes" id="UP000242949"/>
    </source>
</evidence>
<reference evidence="3" key="1">
    <citation type="submission" date="2016-09" db="EMBL/GenBank/DDBJ databases">
        <authorList>
            <person name="Varghese N."/>
            <person name="Submissions S."/>
        </authorList>
    </citation>
    <scope>NUCLEOTIDE SEQUENCE [LARGE SCALE GENOMIC DNA]</scope>
    <source>
        <strain evidence="3">S5</strain>
    </source>
</reference>
<evidence type="ECO:0000313" key="2">
    <source>
        <dbReference type="EMBL" id="SDC50345.1"/>
    </source>
</evidence>
<dbReference type="STRING" id="1612202.SAMN05421734_11027"/>
<evidence type="ECO:0000256" key="1">
    <source>
        <dbReference type="SAM" id="Phobius"/>
    </source>
</evidence>
<feature type="transmembrane region" description="Helical" evidence="1">
    <location>
        <begin position="12"/>
        <end position="33"/>
    </location>
</feature>
<keyword evidence="1" id="KW-1133">Transmembrane helix</keyword>
<evidence type="ECO:0008006" key="4">
    <source>
        <dbReference type="Google" id="ProtNLM"/>
    </source>
</evidence>
<dbReference type="OrthoDB" id="2984153at2"/>
<keyword evidence="1" id="KW-0472">Membrane</keyword>
<keyword evidence="1" id="KW-0812">Transmembrane</keyword>
<name>A0A1G6M5U6_9BACI</name>
<accession>A0A1G6M5U6</accession>
<organism evidence="2 3">
    <name type="scientific">Pelagirhabdus alkalitolerans</name>
    <dbReference type="NCBI Taxonomy" id="1612202"/>
    <lineage>
        <taxon>Bacteria</taxon>
        <taxon>Bacillati</taxon>
        <taxon>Bacillota</taxon>
        <taxon>Bacilli</taxon>
        <taxon>Bacillales</taxon>
        <taxon>Bacillaceae</taxon>
        <taxon>Pelagirhabdus</taxon>
    </lineage>
</organism>
<gene>
    <name evidence="2" type="ORF">SAMN05421734_11027</name>
</gene>
<proteinExistence type="predicted"/>
<dbReference type="Proteomes" id="UP000242949">
    <property type="component" value="Unassembled WGS sequence"/>
</dbReference>
<feature type="transmembrane region" description="Helical" evidence="1">
    <location>
        <begin position="53"/>
        <end position="81"/>
    </location>
</feature>